<sequence>MARVIERSNQTTRDRTAAILGVRPYHRQQLDAMRSGDLAEIRGLRQVASQPRVILRRSPFGFEKMLVVD</sequence>
<gene>
    <name evidence="1" type="ORF">SNOG_16337</name>
</gene>
<evidence type="ECO:0000313" key="2">
    <source>
        <dbReference type="Proteomes" id="UP000001055"/>
    </source>
</evidence>
<dbReference type="HOGENOM" id="CLU_2776767_0_0_1"/>
<name>Q0TW23_PHANO</name>
<dbReference type="InParanoid" id="Q0TW23"/>
<accession>Q0TW23</accession>
<organism evidence="1 2">
    <name type="scientific">Phaeosphaeria nodorum (strain SN15 / ATCC MYA-4574 / FGSC 10173)</name>
    <name type="common">Glume blotch fungus</name>
    <name type="synonym">Parastagonospora nodorum</name>
    <dbReference type="NCBI Taxonomy" id="321614"/>
    <lineage>
        <taxon>Eukaryota</taxon>
        <taxon>Fungi</taxon>
        <taxon>Dikarya</taxon>
        <taxon>Ascomycota</taxon>
        <taxon>Pezizomycotina</taxon>
        <taxon>Dothideomycetes</taxon>
        <taxon>Pleosporomycetidae</taxon>
        <taxon>Pleosporales</taxon>
        <taxon>Pleosporineae</taxon>
        <taxon>Phaeosphaeriaceae</taxon>
        <taxon>Parastagonospora</taxon>
    </lineage>
</organism>
<dbReference type="KEGG" id="pno:SNOG_16337"/>
<proteinExistence type="predicted"/>
<dbReference type="GeneID" id="5983391"/>
<dbReference type="RefSeq" id="XP_001806460.1">
    <property type="nucleotide sequence ID" value="XM_001806408.1"/>
</dbReference>
<protein>
    <submittedName>
        <fullName evidence="1">Uncharacterized protein</fullName>
    </submittedName>
</protein>
<dbReference type="EMBL" id="CH445369">
    <property type="protein sequence ID" value="EAT76323.1"/>
    <property type="molecule type" value="Genomic_DNA"/>
</dbReference>
<reference evidence="2" key="1">
    <citation type="journal article" date="2007" name="Plant Cell">
        <title>Dothideomycete-plant interactions illuminated by genome sequencing and EST analysis of the wheat pathogen Stagonospora nodorum.</title>
        <authorList>
            <person name="Hane J.K."/>
            <person name="Lowe R.G."/>
            <person name="Solomon P.S."/>
            <person name="Tan K.C."/>
            <person name="Schoch C.L."/>
            <person name="Spatafora J.W."/>
            <person name="Crous P.W."/>
            <person name="Kodira C."/>
            <person name="Birren B.W."/>
            <person name="Galagan J.E."/>
            <person name="Torriani S.F."/>
            <person name="McDonald B.A."/>
            <person name="Oliver R.P."/>
        </authorList>
    </citation>
    <scope>NUCLEOTIDE SEQUENCE [LARGE SCALE GENOMIC DNA]</scope>
    <source>
        <strain evidence="2">SN15 / ATCC MYA-4574 / FGSC 10173</strain>
    </source>
</reference>
<evidence type="ECO:0000313" key="1">
    <source>
        <dbReference type="EMBL" id="EAT76323.1"/>
    </source>
</evidence>
<dbReference type="AlphaFoldDB" id="Q0TW23"/>
<dbReference type="Proteomes" id="UP000001055">
    <property type="component" value="Unassembled WGS sequence"/>
</dbReference>